<keyword evidence="3" id="KW-0813">Transport</keyword>
<reference evidence="6 7" key="1">
    <citation type="submission" date="2016-05" db="EMBL/GenBank/DDBJ databases">
        <title>Paenibacillus sp. 1ZS3-15 nov., isolated from the rhizosphere soil.</title>
        <authorList>
            <person name="Zhang X.X."/>
            <person name="Zhang J."/>
        </authorList>
    </citation>
    <scope>NUCLEOTIDE SEQUENCE [LARGE SCALE GENOMIC DNA]</scope>
    <source>
        <strain evidence="6 7">1ZS3-15</strain>
    </source>
</reference>
<gene>
    <name evidence="6" type="ORF">A8708_03200</name>
</gene>
<dbReference type="Gene3D" id="3.40.50.1980">
    <property type="entry name" value="Nitrogenase molybdenum iron protein domain"/>
    <property type="match status" value="2"/>
</dbReference>
<organism evidence="6 7">
    <name type="scientific">Paenibacillus oryzisoli</name>
    <dbReference type="NCBI Taxonomy" id="1850517"/>
    <lineage>
        <taxon>Bacteria</taxon>
        <taxon>Bacillati</taxon>
        <taxon>Bacillota</taxon>
        <taxon>Bacilli</taxon>
        <taxon>Bacillales</taxon>
        <taxon>Paenibacillaceae</taxon>
        <taxon>Paenibacillus</taxon>
    </lineage>
</organism>
<dbReference type="EMBL" id="LYPB01000081">
    <property type="protein sequence ID" value="OAS15607.1"/>
    <property type="molecule type" value="Genomic_DNA"/>
</dbReference>
<dbReference type="SUPFAM" id="SSF53807">
    <property type="entry name" value="Helical backbone' metal receptor"/>
    <property type="match status" value="1"/>
</dbReference>
<sequence>MKKTRLWMMGALAVSLGVSLTGCGSKDTNAANTGTATVSPSTVKETASAKPAAQEKTVKDEIGHEVKIPGDPKRILGIYLEDELLSLGIQPFKQSKIGTWSGQDYLGLAMPAIDVSGSVEAVLEAAPDLILENVYDEKRYGQFSKVAPMYAFKDARADWRATIRTLGDLFGKTDKAKDVIEKYDQRAKQAGATIKQKIGDQTVAIVRVHTKEFRLYGGPGYAGPVVYQDLGLTPSKLVKELILDKNGKVVPISLEMIPQLDADHIFITTDTGAEDKTKELLANPLWQSLPAVKKGHVYQVNFETWMKSGPIADGKKIDDVLAALAK</sequence>
<evidence type="ECO:0000256" key="2">
    <source>
        <dbReference type="ARBA" id="ARBA00008814"/>
    </source>
</evidence>
<dbReference type="GO" id="GO:0030288">
    <property type="term" value="C:outer membrane-bounded periplasmic space"/>
    <property type="evidence" value="ECO:0007669"/>
    <property type="project" value="TreeGrafter"/>
</dbReference>
<keyword evidence="4" id="KW-0732">Signal</keyword>
<proteinExistence type="inferred from homology"/>
<dbReference type="GO" id="GO:1901678">
    <property type="term" value="P:iron coordination entity transport"/>
    <property type="evidence" value="ECO:0007669"/>
    <property type="project" value="UniProtKB-ARBA"/>
</dbReference>
<dbReference type="Proteomes" id="UP000078454">
    <property type="component" value="Unassembled WGS sequence"/>
</dbReference>
<dbReference type="PROSITE" id="PS50983">
    <property type="entry name" value="FE_B12_PBP"/>
    <property type="match status" value="1"/>
</dbReference>
<comment type="subcellular location">
    <subcellularLocation>
        <location evidence="1">Cell envelope</location>
    </subcellularLocation>
</comment>
<dbReference type="Pfam" id="PF01497">
    <property type="entry name" value="Peripla_BP_2"/>
    <property type="match status" value="1"/>
</dbReference>
<dbReference type="PROSITE" id="PS51257">
    <property type="entry name" value="PROKAR_LIPOPROTEIN"/>
    <property type="match status" value="1"/>
</dbReference>
<name>A0A198A3B6_9BACL</name>
<dbReference type="PANTHER" id="PTHR30532:SF1">
    <property type="entry name" value="IRON(3+)-HYDROXAMATE-BINDING PROTEIN FHUD"/>
    <property type="match status" value="1"/>
</dbReference>
<keyword evidence="7" id="KW-1185">Reference proteome</keyword>
<evidence type="ECO:0000259" key="5">
    <source>
        <dbReference type="PROSITE" id="PS50983"/>
    </source>
</evidence>
<evidence type="ECO:0000313" key="7">
    <source>
        <dbReference type="Proteomes" id="UP000078454"/>
    </source>
</evidence>
<dbReference type="STRING" id="1850517.A8708_03200"/>
<dbReference type="OrthoDB" id="2417096at2"/>
<dbReference type="InterPro" id="IPR002491">
    <property type="entry name" value="ABC_transptr_periplasmic_BD"/>
</dbReference>
<evidence type="ECO:0000256" key="3">
    <source>
        <dbReference type="ARBA" id="ARBA00022448"/>
    </source>
</evidence>
<protein>
    <recommendedName>
        <fullName evidence="5">Fe/B12 periplasmic-binding domain-containing protein</fullName>
    </recommendedName>
</protein>
<dbReference type="AlphaFoldDB" id="A0A198A3B6"/>
<comment type="similarity">
    <text evidence="2">Belongs to the bacterial solute-binding protein 8 family.</text>
</comment>
<dbReference type="RefSeq" id="WP_068667883.1">
    <property type="nucleotide sequence ID" value="NZ_LYPB01000081.1"/>
</dbReference>
<dbReference type="PANTHER" id="PTHR30532">
    <property type="entry name" value="IRON III DICITRATE-BINDING PERIPLASMIC PROTEIN"/>
    <property type="match status" value="1"/>
</dbReference>
<accession>A0A198A3B6</accession>
<evidence type="ECO:0000256" key="1">
    <source>
        <dbReference type="ARBA" id="ARBA00004196"/>
    </source>
</evidence>
<comment type="caution">
    <text evidence="6">The sequence shown here is derived from an EMBL/GenBank/DDBJ whole genome shotgun (WGS) entry which is preliminary data.</text>
</comment>
<evidence type="ECO:0000256" key="4">
    <source>
        <dbReference type="ARBA" id="ARBA00022729"/>
    </source>
</evidence>
<dbReference type="InterPro" id="IPR051313">
    <property type="entry name" value="Bact_iron-sidero_bind"/>
</dbReference>
<evidence type="ECO:0000313" key="6">
    <source>
        <dbReference type="EMBL" id="OAS15607.1"/>
    </source>
</evidence>
<feature type="domain" description="Fe/B12 periplasmic-binding" evidence="5">
    <location>
        <begin position="72"/>
        <end position="326"/>
    </location>
</feature>